<protein>
    <submittedName>
        <fullName evidence="2">Uncharacterized protein</fullName>
    </submittedName>
</protein>
<comment type="caution">
    <text evidence="2">The sequence shown here is derived from an EMBL/GenBank/DDBJ whole genome shotgun (WGS) entry which is preliminary data.</text>
</comment>
<feature type="compositionally biased region" description="Basic residues" evidence="1">
    <location>
        <begin position="191"/>
        <end position="207"/>
    </location>
</feature>
<dbReference type="AlphaFoldDB" id="A0AA39WWR6"/>
<dbReference type="Proteomes" id="UP001175000">
    <property type="component" value="Unassembled WGS sequence"/>
</dbReference>
<feature type="region of interest" description="Disordered" evidence="1">
    <location>
        <begin position="125"/>
        <end position="159"/>
    </location>
</feature>
<feature type="region of interest" description="Disordered" evidence="1">
    <location>
        <begin position="173"/>
        <end position="212"/>
    </location>
</feature>
<evidence type="ECO:0000256" key="1">
    <source>
        <dbReference type="SAM" id="MobiDB-lite"/>
    </source>
</evidence>
<evidence type="ECO:0000313" key="3">
    <source>
        <dbReference type="Proteomes" id="UP001175000"/>
    </source>
</evidence>
<evidence type="ECO:0000313" key="2">
    <source>
        <dbReference type="EMBL" id="KAK0622680.1"/>
    </source>
</evidence>
<organism evidence="2 3">
    <name type="scientific">Immersiella caudata</name>
    <dbReference type="NCBI Taxonomy" id="314043"/>
    <lineage>
        <taxon>Eukaryota</taxon>
        <taxon>Fungi</taxon>
        <taxon>Dikarya</taxon>
        <taxon>Ascomycota</taxon>
        <taxon>Pezizomycotina</taxon>
        <taxon>Sordariomycetes</taxon>
        <taxon>Sordariomycetidae</taxon>
        <taxon>Sordariales</taxon>
        <taxon>Lasiosphaeriaceae</taxon>
        <taxon>Immersiella</taxon>
    </lineage>
</organism>
<feature type="compositionally biased region" description="Acidic residues" evidence="1">
    <location>
        <begin position="132"/>
        <end position="141"/>
    </location>
</feature>
<gene>
    <name evidence="2" type="ORF">B0T14DRAFT_514267</name>
</gene>
<sequence>MVLHANAIVLPSSPPSPLALHTPLRASDSFVGHILDGSYALSALVREDLARQERLYLVSCAASCGDTAIFAKEFTLTNIPPKLYKSRRRNMRKFANQRNVLCCIDHCGKKFIVFDLVPKEVDKKGKGKALDPELDEEDDDSGASRGYEEGGADGMKAQSTGSDAFVKAHGANEPQVPLLGGPPDDDNKAKAQARRPRPRRGQKRKKSSTPEAGALVRLQVVRFRGHQEVHVVGISDDGEGAFYDSDVSDSDWDSMDEDLDDKLQVALEVTSKEEYERYLLDMERALRISRVDVEK</sequence>
<name>A0AA39WWR6_9PEZI</name>
<reference evidence="2" key="1">
    <citation type="submission" date="2023-06" db="EMBL/GenBank/DDBJ databases">
        <title>Genome-scale phylogeny and comparative genomics of the fungal order Sordariales.</title>
        <authorList>
            <consortium name="Lawrence Berkeley National Laboratory"/>
            <person name="Hensen N."/>
            <person name="Bonometti L."/>
            <person name="Westerberg I."/>
            <person name="Brannstrom I.O."/>
            <person name="Guillou S."/>
            <person name="Cros-Aarteil S."/>
            <person name="Calhoun S."/>
            <person name="Haridas S."/>
            <person name="Kuo A."/>
            <person name="Mondo S."/>
            <person name="Pangilinan J."/>
            <person name="Riley R."/>
            <person name="Labutti K."/>
            <person name="Andreopoulos B."/>
            <person name="Lipzen A."/>
            <person name="Chen C."/>
            <person name="Yanf M."/>
            <person name="Daum C."/>
            <person name="Ng V."/>
            <person name="Clum A."/>
            <person name="Steindorff A."/>
            <person name="Ohm R."/>
            <person name="Martin F."/>
            <person name="Silar P."/>
            <person name="Natvig D."/>
            <person name="Lalanne C."/>
            <person name="Gautier V."/>
            <person name="Ament-Velasquez S.L."/>
            <person name="Kruys A."/>
            <person name="Hutchinson M.I."/>
            <person name="Powell A.J."/>
            <person name="Barry K."/>
            <person name="Miller A.N."/>
            <person name="Grigoriev I.V."/>
            <person name="Debuchy R."/>
            <person name="Gladieux P."/>
            <person name="Thoren M.H."/>
            <person name="Johannesson H."/>
        </authorList>
    </citation>
    <scope>NUCLEOTIDE SEQUENCE</scope>
    <source>
        <strain evidence="2">CBS 606.72</strain>
    </source>
</reference>
<accession>A0AA39WWR6</accession>
<dbReference type="EMBL" id="JAULSU010000003">
    <property type="protein sequence ID" value="KAK0622680.1"/>
    <property type="molecule type" value="Genomic_DNA"/>
</dbReference>
<keyword evidence="3" id="KW-1185">Reference proteome</keyword>
<proteinExistence type="predicted"/>